<evidence type="ECO:0000256" key="2">
    <source>
        <dbReference type="SAM" id="SignalP"/>
    </source>
</evidence>
<dbReference type="PANTHER" id="PTHR32401:SF48">
    <property type="entry name" value="LEGUME LECTIN DOMAIN-CONTAINING PROTEIN"/>
    <property type="match status" value="1"/>
</dbReference>
<comment type="similarity">
    <text evidence="1">Belongs to the leguminous lectin family.</text>
</comment>
<name>C1FIC2_MICCC</name>
<dbReference type="STRING" id="296587.C1FIC2"/>
<evidence type="ECO:0000313" key="3">
    <source>
        <dbReference type="EMBL" id="ACO69695.1"/>
    </source>
</evidence>
<dbReference type="PROSITE" id="PS00307">
    <property type="entry name" value="LECTIN_LEGUME_BETA"/>
    <property type="match status" value="1"/>
</dbReference>
<dbReference type="InParanoid" id="C1FIC2"/>
<feature type="signal peptide" evidence="2">
    <location>
        <begin position="1"/>
        <end position="24"/>
    </location>
</feature>
<dbReference type="GeneID" id="8246990"/>
<dbReference type="KEGG" id="mis:MICPUN_61824"/>
<gene>
    <name evidence="3" type="ORF">MICPUN_61824</name>
</gene>
<feature type="chain" id="PRO_5002909495" evidence="2">
    <location>
        <begin position="25"/>
        <end position="1506"/>
    </location>
</feature>
<dbReference type="EMBL" id="CP001576">
    <property type="protein sequence ID" value="ACO69695.1"/>
    <property type="molecule type" value="Genomic_DNA"/>
</dbReference>
<keyword evidence="4" id="KW-1185">Reference proteome</keyword>
<dbReference type="InterPro" id="IPR050258">
    <property type="entry name" value="Leguminous_Lectin"/>
</dbReference>
<organism evidence="3 4">
    <name type="scientific">Micromonas commoda (strain RCC299 / NOUM17 / CCMP2709)</name>
    <name type="common">Picoplanktonic green alga</name>
    <dbReference type="NCBI Taxonomy" id="296587"/>
    <lineage>
        <taxon>Eukaryota</taxon>
        <taxon>Viridiplantae</taxon>
        <taxon>Chlorophyta</taxon>
        <taxon>Mamiellophyceae</taxon>
        <taxon>Mamiellales</taxon>
        <taxon>Mamiellaceae</taxon>
        <taxon>Micromonas</taxon>
    </lineage>
</organism>
<dbReference type="InterPro" id="IPR019825">
    <property type="entry name" value="Lectin_legB_Mn/Ca_BS"/>
</dbReference>
<evidence type="ECO:0000313" key="4">
    <source>
        <dbReference type="Proteomes" id="UP000002009"/>
    </source>
</evidence>
<dbReference type="Proteomes" id="UP000002009">
    <property type="component" value="Chromosome 10"/>
</dbReference>
<sequence>MKVMQRRILLGLVAVLCAAIGVQAGCEYHTNCAACVADTTCGWCGNDPYSAGGYGFTQQGDHTEGNPFSADAYMVGGIGKVKLLGTSSTASPGQPPPNRVIIGQNTRFTKQFRGYSSFDQDGYQMGENPFKIVVVVSTEYTLEVVRVYNDTYMEVKDHQVNIPDYIPFTLGTPRGRGELWYGPSSKEVILPNSQSREQLTIVCGKSFSASTVNDTDACKFTKELKVGYWLVLDKAYPVQHRVITSIKSDYELTVDADFSVGSAVATDTLAHSGTKLAGESEWTWVSCPPRIGKRATGMGVIETHADQTTDFKDSGAIKAGRSVTSGWLGRASGAATMKRHRIVGRGTRFETQFGAETHWDKLEPGSYYKEGPWMSVQINGDWETVKIDKLGSTGTYAEYISVLENSFSEPLLKATHFHWYTMLSKGTGRIRSYGKRVVSNAWSNVEFSTMAGEGTTEGYYGNTRFLTQLRTGFTITACGQTRMVNSIQSDVELTIDRPFTLGNREWLPATGSMARADDMYVRGLTRLMPLWPRGVTVQLIVTYVGGSGNVRFKYHVWWKTFKHTDDGDGNSQDDLCPTATIDALTECGITMPVDSWYQLKDTELQKEFGVYVKFNKCAVGKGGSGTPKNSDDTQACNQATFKPHDQWKIHVADIENCEYYISTEGERFITDDNANPPVCYNYGKCMPITTDATTVSEAQKRPQLTAPGLVKYDKSTYTLTSEIDPNDGNRNAKFNSDVEPGDIIRIMKTGGSVDIRVTGITSDTELLSDYLDDVDTSTAYNYKILKCAAGRIGGDKHDAIDNTGGAMHIPDESPLAYLPHPEHSYYQTWSYKYCEIDPGCCGFRVSSIVQPQQFGYYHVKPDHSNYNLRIAVHTVNDNLDLYTRRDDDGGGRPDTTNYHLTSVRESVPWAIDEDEYDFACVAQTLKKSVLAGEYIGGDAPTYDSALAQYTMHDNKPNCEKWVVGVMGDNRYPQTVGASEYSARFYIEFNFPDFACEDSGEPADDIGGFLSASHKKKCIQNNLRFVRDADVVLNSADSPKWVVRLTETKKRQNGQYVKWRDAGGASYPNAQRSGAVWWHRKVHVWDGFETNFVFQITDPSQCGGEDKICDGGDGFAFVITNDARQEKVDYNSNEGWDCTDPNSCSITDGLIGCPADGLGYANSKKSNTVNYFGEWQECTFGLRKALAVEFDTFYNVERRDPKQGKQHWWINATEYVSYNDNHIGVFMTTEPKYAHQPWGASQPELKALHSDDENGAHFGSTPSVPTMADFQEHTVKIRYTRGFTTEKQGSGKLSTTDIVTADADRRRLKGNQLTKFKTELRTGFEFGYASRVKANVKVKLNRDITCQDPETDPPTFAACRQSPPVATTGFGDDGEATRVIKIIDDDEANLEDTDTSGATAEEAEVRITYMHAFNPKQDTDADYNIIKEFPGEIQVFIDDMDRYVFQVAVEDRDMSKILDTDGNAYIGFTASTGSKGFAKVGYDPEEVHETHDILAWNYCNNPGCVPY</sequence>
<reference evidence="3 4" key="1">
    <citation type="journal article" date="2009" name="Science">
        <title>Green evolution and dynamic adaptations revealed by genomes of the marine picoeukaryotes Micromonas.</title>
        <authorList>
            <person name="Worden A.Z."/>
            <person name="Lee J.H."/>
            <person name="Mock T."/>
            <person name="Rouze P."/>
            <person name="Simmons M.P."/>
            <person name="Aerts A.L."/>
            <person name="Allen A.E."/>
            <person name="Cuvelier M.L."/>
            <person name="Derelle E."/>
            <person name="Everett M.V."/>
            <person name="Foulon E."/>
            <person name="Grimwood J."/>
            <person name="Gundlach H."/>
            <person name="Henrissat B."/>
            <person name="Napoli C."/>
            <person name="McDonald S.M."/>
            <person name="Parker M.S."/>
            <person name="Rombauts S."/>
            <person name="Salamov A."/>
            <person name="Von Dassow P."/>
            <person name="Badger J.H."/>
            <person name="Coutinho P.M."/>
            <person name="Demir E."/>
            <person name="Dubchak I."/>
            <person name="Gentemann C."/>
            <person name="Eikrem W."/>
            <person name="Gready J.E."/>
            <person name="John U."/>
            <person name="Lanier W."/>
            <person name="Lindquist E.A."/>
            <person name="Lucas S."/>
            <person name="Mayer K.F."/>
            <person name="Moreau H."/>
            <person name="Not F."/>
            <person name="Otillar R."/>
            <person name="Panaud O."/>
            <person name="Pangilinan J."/>
            <person name="Paulsen I."/>
            <person name="Piegu B."/>
            <person name="Poliakov A."/>
            <person name="Robbens S."/>
            <person name="Schmutz J."/>
            <person name="Toulza E."/>
            <person name="Wyss T."/>
            <person name="Zelensky A."/>
            <person name="Zhou K."/>
            <person name="Armbrust E.V."/>
            <person name="Bhattacharya D."/>
            <person name="Goodenough U.W."/>
            <person name="Van de Peer Y."/>
            <person name="Grigoriev I.V."/>
        </authorList>
    </citation>
    <scope>NUCLEOTIDE SEQUENCE [LARGE SCALE GENOMIC DNA]</scope>
    <source>
        <strain evidence="4">RCC299 / NOUM17</strain>
    </source>
</reference>
<dbReference type="SUPFAM" id="SSF49899">
    <property type="entry name" value="Concanavalin A-like lectins/glucanases"/>
    <property type="match status" value="1"/>
</dbReference>
<protein>
    <submittedName>
        <fullName evidence="3">Uncharacterized protein</fullName>
    </submittedName>
</protein>
<dbReference type="RefSeq" id="XP_002508437.1">
    <property type="nucleotide sequence ID" value="XM_002508391.1"/>
</dbReference>
<accession>C1FIC2</accession>
<evidence type="ECO:0000256" key="1">
    <source>
        <dbReference type="ARBA" id="ARBA00007606"/>
    </source>
</evidence>
<proteinExistence type="inferred from homology"/>
<dbReference type="OrthoDB" id="497379at2759"/>
<dbReference type="InterPro" id="IPR013320">
    <property type="entry name" value="ConA-like_dom_sf"/>
</dbReference>
<dbReference type="OMA" id="WINATEY"/>
<dbReference type="PANTHER" id="PTHR32401">
    <property type="entry name" value="CONCANAVALIN A-LIKE LECTIN FAMILY PROTEIN"/>
    <property type="match status" value="1"/>
</dbReference>
<dbReference type="Gene3D" id="2.60.120.200">
    <property type="match status" value="2"/>
</dbReference>
<keyword evidence="2" id="KW-0732">Signal</keyword>